<organism evidence="2 3">
    <name type="scientific">Eschrichtius robustus</name>
    <name type="common">California gray whale</name>
    <name type="synonym">Eschrichtius gibbosus</name>
    <dbReference type="NCBI Taxonomy" id="9764"/>
    <lineage>
        <taxon>Eukaryota</taxon>
        <taxon>Metazoa</taxon>
        <taxon>Chordata</taxon>
        <taxon>Craniata</taxon>
        <taxon>Vertebrata</taxon>
        <taxon>Euteleostomi</taxon>
        <taxon>Mammalia</taxon>
        <taxon>Eutheria</taxon>
        <taxon>Laurasiatheria</taxon>
        <taxon>Artiodactyla</taxon>
        <taxon>Whippomorpha</taxon>
        <taxon>Cetacea</taxon>
        <taxon>Mysticeti</taxon>
        <taxon>Eschrichtiidae</taxon>
        <taxon>Eschrichtius</taxon>
    </lineage>
</organism>
<protein>
    <submittedName>
        <fullName evidence="2">Uncharacterized protein</fullName>
    </submittedName>
</protein>
<feature type="region of interest" description="Disordered" evidence="1">
    <location>
        <begin position="153"/>
        <end position="228"/>
    </location>
</feature>
<feature type="compositionally biased region" description="Basic and acidic residues" evidence="1">
    <location>
        <begin position="217"/>
        <end position="226"/>
    </location>
</feature>
<evidence type="ECO:0000256" key="1">
    <source>
        <dbReference type="SAM" id="MobiDB-lite"/>
    </source>
</evidence>
<reference evidence="2 3" key="1">
    <citation type="submission" date="2022-11" db="EMBL/GenBank/DDBJ databases">
        <title>Whole genome sequence of Eschrichtius robustus ER-17-0199.</title>
        <authorList>
            <person name="Bruniche-Olsen A."/>
            <person name="Black A.N."/>
            <person name="Fields C.J."/>
            <person name="Walden K."/>
            <person name="Dewoody J.A."/>
        </authorList>
    </citation>
    <scope>NUCLEOTIDE SEQUENCE [LARGE SCALE GENOMIC DNA]</scope>
    <source>
        <strain evidence="2">ER-17-0199</strain>
        <tissue evidence="2">Blubber</tissue>
    </source>
</reference>
<accession>A0AB34HYR5</accession>
<dbReference type="Proteomes" id="UP001159641">
    <property type="component" value="Unassembled WGS sequence"/>
</dbReference>
<feature type="region of interest" description="Disordered" evidence="1">
    <location>
        <begin position="295"/>
        <end position="341"/>
    </location>
</feature>
<proteinExistence type="predicted"/>
<evidence type="ECO:0000313" key="2">
    <source>
        <dbReference type="EMBL" id="KAJ8796056.1"/>
    </source>
</evidence>
<comment type="caution">
    <text evidence="2">The sequence shown here is derived from an EMBL/GenBank/DDBJ whole genome shotgun (WGS) entry which is preliminary data.</text>
</comment>
<sequence length="380" mass="41187">MPSAPRALGSARAGVGAAGCRRINLLLSPRPKSQQRRPGASLPLLRLQRPRCRGRSRCVIPSSETRTHKRRNARGQGAAPQGQEENICGFEGVLGPSWSAPPSRDPLPPPFSSWSVYMSSPRRLLQKRAGKGMLIPQLRSTGLALFRNFARGPDATDSREPAPLAERPCAGCRVSASPPRPPPHPPALSRVALRGVLEPQPHSSHGRAPSPPGLRPRPPDGARAPRDICCPQAARPDVVLIAKAVLSPSKAQAFFSRMGREAQSRRARRRCYTHYARGRGPAGKLQDLWRRPRRQRGEGAGRLSAVKQSLAPGRVGQKGRPWLSAKGFQHPGRAAQPRRPRLGASFTRNPALINRALNRPCPGAPSAQALPTGFHTSYPH</sequence>
<name>A0AB34HYR5_ESCRO</name>
<dbReference type="EMBL" id="JAIQCJ010000541">
    <property type="protein sequence ID" value="KAJ8796056.1"/>
    <property type="molecule type" value="Genomic_DNA"/>
</dbReference>
<keyword evidence="3" id="KW-1185">Reference proteome</keyword>
<gene>
    <name evidence="2" type="ORF">J1605_018204</name>
</gene>
<feature type="region of interest" description="Disordered" evidence="1">
    <location>
        <begin position="61"/>
        <end position="83"/>
    </location>
</feature>
<evidence type="ECO:0000313" key="3">
    <source>
        <dbReference type="Proteomes" id="UP001159641"/>
    </source>
</evidence>
<dbReference type="AlphaFoldDB" id="A0AB34HYR5"/>